<reference evidence="1" key="1">
    <citation type="journal article" date="2008" name="J. Bacteriol.">
        <title>Genetic and functional properties of the self-transmissible Yersinia enterocolitica plasmid pYE854, which mobilizes the virulence plasmid pYV.</title>
        <authorList>
            <person name="Hammerl J.A."/>
            <person name="Klein I."/>
            <person name="Lanka E."/>
            <person name="Appel B."/>
            <person name="Hertwig S."/>
        </authorList>
    </citation>
    <scope>NUCLEOTIDE SEQUENCE [LARGE SCALE GENOMIC DNA]</scope>
    <source>
        <strain evidence="1">29854</strain>
        <plasmid evidence="1">pYE854</plasmid>
    </source>
</reference>
<proteinExistence type="predicted"/>
<geneLocation type="plasmid" evidence="1">
    <name>pYE854</name>
</geneLocation>
<evidence type="ECO:0000313" key="1">
    <source>
        <dbReference type="EMBL" id="CAP20096.1"/>
    </source>
</evidence>
<protein>
    <submittedName>
        <fullName evidence="1">Uncharacterized protein</fullName>
    </submittedName>
</protein>
<sequence length="105" mass="12100">MMRQCVVRISSVQQTTLVALYIIENRQSFQGEAIRPTPLMDLYSMINKTKSMDIYVNNFRVSCHTLCKNKLLAKYRNESLNLAFMLTDSGKVLAKELHQKLLSTL</sequence>
<dbReference type="AlphaFoldDB" id="B0RKI9"/>
<organism evidence="1">
    <name type="scientific">Yersinia enterocolitica</name>
    <dbReference type="NCBI Taxonomy" id="630"/>
    <lineage>
        <taxon>Bacteria</taxon>
        <taxon>Pseudomonadati</taxon>
        <taxon>Pseudomonadota</taxon>
        <taxon>Gammaproteobacteria</taxon>
        <taxon>Enterobacterales</taxon>
        <taxon>Yersiniaceae</taxon>
        <taxon>Yersinia</taxon>
    </lineage>
</organism>
<accession>B0RKI9</accession>
<name>B0RKI9_YEREN</name>
<keyword evidence="1" id="KW-0614">Plasmid</keyword>
<dbReference type="EMBL" id="AM905950">
    <property type="protein sequence ID" value="CAP20096.1"/>
    <property type="molecule type" value="Genomic_DNA"/>
</dbReference>